<protein>
    <submittedName>
        <fullName evidence="1">Uncharacterized protein</fullName>
    </submittedName>
</protein>
<evidence type="ECO:0000313" key="2">
    <source>
        <dbReference type="Proteomes" id="UP001432059"/>
    </source>
</evidence>
<dbReference type="EMBL" id="CP136426">
    <property type="protein sequence ID" value="WOC50727.1"/>
    <property type="molecule type" value="Genomic_DNA"/>
</dbReference>
<dbReference type="AlphaFoldDB" id="A0AAU0EZA5"/>
<gene>
    <name evidence="1" type="ORF">BPO_0080</name>
</gene>
<organism evidence="1 2">
    <name type="scientific">Bergeyella porcorum</name>
    <dbReference type="NCBI Taxonomy" id="1735111"/>
    <lineage>
        <taxon>Bacteria</taxon>
        <taxon>Pseudomonadati</taxon>
        <taxon>Bacteroidota</taxon>
        <taxon>Flavobacteriia</taxon>
        <taxon>Flavobacteriales</taxon>
        <taxon>Weeksellaceae</taxon>
        <taxon>Bergeyella</taxon>
    </lineage>
</organism>
<dbReference type="Proteomes" id="UP001432059">
    <property type="component" value="Chromosome"/>
</dbReference>
<dbReference type="KEGG" id="bpor:BPO_0080"/>
<keyword evidence="2" id="KW-1185">Reference proteome</keyword>
<evidence type="ECO:0000313" key="1">
    <source>
        <dbReference type="EMBL" id="WOC50727.1"/>
    </source>
</evidence>
<reference evidence="1" key="1">
    <citation type="submission" date="2023-10" db="EMBL/GenBank/DDBJ databases">
        <title>Characterization and whole genome sequencing of a novel strain of Bergeyella porcorum QD2021 isolated from pig.</title>
        <authorList>
            <person name="Liu G."/>
            <person name="Chen C."/>
            <person name="Han X."/>
        </authorList>
    </citation>
    <scope>NUCLEOTIDE SEQUENCE</scope>
    <source>
        <strain evidence="1">QD2021</strain>
    </source>
</reference>
<proteinExistence type="predicted"/>
<sequence length="250" mass="29366">MSLALSGLSAQRILPLETSVIQGTENIFIDDYDNVYLYKNEDFSLTKYDAMGMQRGRMMLTLPFKIQNVQNPLNIVLFSENAQEIKLIDQNLNEIQKIDLRPIGFIKMAYVEDLQQIWLLDESSQRLLQYNYREGNIINSFPIAFSTEDIVDMLVFDNQAYMITRDKLMAYHTKTGKLTSYNIDHPRRLRREGNNLFILTKNQILQWQNASLKIIFEKENARIVDKNSNAYFEMKDNKVYLYTRDLSAEE</sequence>
<accession>A0AAU0EZA5</accession>
<name>A0AAU0EZA5_9FLAO</name>